<reference evidence="2 4" key="1">
    <citation type="submission" date="2014-06" db="EMBL/GenBank/DDBJ databases">
        <authorList>
            <person name="Le Roux F."/>
        </authorList>
    </citation>
    <scope>NUCLEOTIDE SEQUENCE</scope>
    <source>
        <strain evidence="3 4">J5-4</strain>
        <strain evidence="2">J5-5</strain>
    </source>
</reference>
<evidence type="ECO:0000313" key="5">
    <source>
        <dbReference type="Proteomes" id="UP000049495"/>
    </source>
</evidence>
<dbReference type="EMBL" id="CCJX01000181">
    <property type="protein sequence ID" value="CDT73164.1"/>
    <property type="molecule type" value="Genomic_DNA"/>
</dbReference>
<sequence>MQVKYRGPVRHVAIDSTGLKVFGEGEWKVRKHGYEKRRTWRKHYLAVDVDTHEVISAEVSLVNVGESEVLPTLLNPLRRKIHAVSGDGVYDTKECNKVLQRKFKTAT</sequence>
<organism evidence="2 5">
    <name type="scientific">Vibrio crassostreae</name>
    <dbReference type="NCBI Taxonomy" id="246167"/>
    <lineage>
        <taxon>Bacteria</taxon>
        <taxon>Pseudomonadati</taxon>
        <taxon>Pseudomonadota</taxon>
        <taxon>Gammaproteobacteria</taxon>
        <taxon>Vibrionales</taxon>
        <taxon>Vibrionaceae</taxon>
        <taxon>Vibrio</taxon>
    </lineage>
</organism>
<evidence type="ECO:0000313" key="2">
    <source>
        <dbReference type="EMBL" id="CDT12499.1"/>
    </source>
</evidence>
<dbReference type="PANTHER" id="PTHR34631:SF3">
    <property type="entry name" value="ISSOD12 TRANSPOSASE TNPA_ISSOD12"/>
    <property type="match status" value="1"/>
</dbReference>
<dbReference type="InterPro" id="IPR053172">
    <property type="entry name" value="Tn903_transposase"/>
</dbReference>
<name>A0A822MR25_9VIBR</name>
<evidence type="ECO:0000259" key="1">
    <source>
        <dbReference type="Pfam" id="PF01609"/>
    </source>
</evidence>
<evidence type="ECO:0000313" key="4">
    <source>
        <dbReference type="Proteomes" id="UP000049077"/>
    </source>
</evidence>
<dbReference type="Proteomes" id="UP000049495">
    <property type="component" value="Unassembled WGS sequence"/>
</dbReference>
<accession>A0A822MR25</accession>
<keyword evidence="4" id="KW-1185">Reference proteome</keyword>
<dbReference type="GO" id="GO:0006313">
    <property type="term" value="P:DNA transposition"/>
    <property type="evidence" value="ECO:0007669"/>
    <property type="project" value="InterPro"/>
</dbReference>
<reference evidence="5" key="2">
    <citation type="submission" date="2014-06" db="EMBL/GenBank/DDBJ databases">
        <authorList>
            <person name="Le Roux Frederique"/>
        </authorList>
    </citation>
    <scope>NUCLEOTIDE SEQUENCE [LARGE SCALE GENOMIC DNA]</scope>
    <source>
        <strain evidence="5">J5-5</strain>
    </source>
</reference>
<proteinExistence type="predicted"/>
<dbReference type="GO" id="GO:0003677">
    <property type="term" value="F:DNA binding"/>
    <property type="evidence" value="ECO:0007669"/>
    <property type="project" value="InterPro"/>
</dbReference>
<dbReference type="EMBL" id="CCJV01000055">
    <property type="protein sequence ID" value="CDT12499.1"/>
    <property type="molecule type" value="Genomic_DNA"/>
</dbReference>
<protein>
    <submittedName>
        <fullName evidence="2">Transposase</fullName>
    </submittedName>
</protein>
<comment type="caution">
    <text evidence="2">The sequence shown here is derived from an EMBL/GenBank/DDBJ whole genome shotgun (WGS) entry which is preliminary data.</text>
</comment>
<gene>
    <name evidence="3" type="ORF">VCR4J5_910005</name>
    <name evidence="2" type="ORF">VCR5J5_1480001</name>
</gene>
<dbReference type="Proteomes" id="UP000049077">
    <property type="component" value="Unassembled WGS sequence"/>
</dbReference>
<dbReference type="InterPro" id="IPR002559">
    <property type="entry name" value="Transposase_11"/>
</dbReference>
<dbReference type="PANTHER" id="PTHR34631">
    <property type="match status" value="1"/>
</dbReference>
<evidence type="ECO:0000313" key="3">
    <source>
        <dbReference type="EMBL" id="CDT73164.1"/>
    </source>
</evidence>
<dbReference type="AlphaFoldDB" id="A0A822MR25"/>
<dbReference type="GO" id="GO:0004803">
    <property type="term" value="F:transposase activity"/>
    <property type="evidence" value="ECO:0007669"/>
    <property type="project" value="InterPro"/>
</dbReference>
<feature type="domain" description="Transposase IS4-like" evidence="1">
    <location>
        <begin position="10"/>
        <end position="100"/>
    </location>
</feature>
<dbReference type="Pfam" id="PF01609">
    <property type="entry name" value="DDE_Tnp_1"/>
    <property type="match status" value="1"/>
</dbReference>